<evidence type="ECO:0000313" key="6">
    <source>
        <dbReference type="EMBL" id="CAB4881494.1"/>
    </source>
</evidence>
<dbReference type="AlphaFoldDB" id="A0A6J7Q665"/>
<accession>A0A6J7Q665</accession>
<dbReference type="Pfam" id="PF08386">
    <property type="entry name" value="Abhydrolase_4"/>
    <property type="match status" value="1"/>
</dbReference>
<dbReference type="InterPro" id="IPR013595">
    <property type="entry name" value="Pept_S33_TAP-like_C"/>
</dbReference>
<dbReference type="Pfam" id="PF03403">
    <property type="entry name" value="PAF-AH_p_II"/>
    <property type="match status" value="1"/>
</dbReference>
<dbReference type="EMBL" id="CAFBLT010000002">
    <property type="protein sequence ID" value="CAB4881494.1"/>
    <property type="molecule type" value="Genomic_DNA"/>
</dbReference>
<keyword evidence="2" id="KW-0442">Lipid degradation</keyword>
<evidence type="ECO:0000256" key="1">
    <source>
        <dbReference type="ARBA" id="ARBA00022801"/>
    </source>
</evidence>
<dbReference type="PANTHER" id="PTHR10272">
    <property type="entry name" value="PLATELET-ACTIVATING FACTOR ACETYLHYDROLASE"/>
    <property type="match status" value="1"/>
</dbReference>
<evidence type="ECO:0000259" key="4">
    <source>
        <dbReference type="Pfam" id="PF08386"/>
    </source>
</evidence>
<dbReference type="GO" id="GO:0016042">
    <property type="term" value="P:lipid catabolic process"/>
    <property type="evidence" value="ECO:0007669"/>
    <property type="project" value="UniProtKB-KW"/>
</dbReference>
<evidence type="ECO:0000313" key="7">
    <source>
        <dbReference type="EMBL" id="CAB5010012.1"/>
    </source>
</evidence>
<dbReference type="Gene3D" id="3.40.50.1820">
    <property type="entry name" value="alpha/beta hydrolase"/>
    <property type="match status" value="1"/>
</dbReference>
<evidence type="ECO:0000256" key="2">
    <source>
        <dbReference type="ARBA" id="ARBA00022963"/>
    </source>
</evidence>
<dbReference type="EMBL" id="CAFABE010000074">
    <property type="protein sequence ID" value="CAB4832530.1"/>
    <property type="molecule type" value="Genomic_DNA"/>
</dbReference>
<evidence type="ECO:0000313" key="5">
    <source>
        <dbReference type="EMBL" id="CAB4832530.1"/>
    </source>
</evidence>
<sequence length="380" mass="39141">MNYFKSVMFAGVAASVILGSGLPAGAASSPTTASTPQYQKAGPLQVGVTTIDLGSAGTTFGERTATVFYPSSLTASQAATTAKYSYTQAQTLPASIQGILPAQFNTTTTINAYGDAPASTKGPYPIVLFSHGYGGERLYYSNLLAGMASWGYVVVSADYFERGIAAQAMSIKTKPTAADDQKIMASSLSALKAANTTATSVLNGVANPKKVAAVGHSAGGGTAYTALNVPGIKTAVGWAPVGPSGKASSKPVMLIGAQGDNAVTPKYVKNVYNKFTGPKSLVQISGAGHDTYTDVCVTIRQGGGLINYALSQHLVTPQLAKLATNGCLSSDPSPQSFWPVVQYYTVFQLATQFANKNSTVPVPAKGAFPGFQVKITQQGT</sequence>
<dbReference type="InterPro" id="IPR029058">
    <property type="entry name" value="AB_hydrolase_fold"/>
</dbReference>
<keyword evidence="1" id="KW-0378">Hydrolase</keyword>
<proteinExistence type="predicted"/>
<keyword evidence="3" id="KW-0443">Lipid metabolism</keyword>
<reference evidence="7" key="1">
    <citation type="submission" date="2020-05" db="EMBL/GenBank/DDBJ databases">
        <authorList>
            <person name="Chiriac C."/>
            <person name="Salcher M."/>
            <person name="Ghai R."/>
            <person name="Kavagutti S V."/>
        </authorList>
    </citation>
    <scope>NUCLEOTIDE SEQUENCE</scope>
</reference>
<dbReference type="SUPFAM" id="SSF53474">
    <property type="entry name" value="alpha/beta-Hydrolases"/>
    <property type="match status" value="1"/>
</dbReference>
<dbReference type="PANTHER" id="PTHR10272:SF14">
    <property type="entry name" value="PAF ACETYLHYDROLASE FAMILY PROTEIN"/>
    <property type="match status" value="1"/>
</dbReference>
<dbReference type="EMBL" id="CAFBPM010000002">
    <property type="protein sequence ID" value="CAB5010012.1"/>
    <property type="molecule type" value="Genomic_DNA"/>
</dbReference>
<gene>
    <name evidence="5" type="ORF">UFOPK3164_01345</name>
    <name evidence="6" type="ORF">UFOPK3427_01525</name>
    <name evidence="7" type="ORF">UFOPK4112_00251</name>
</gene>
<evidence type="ECO:0000256" key="3">
    <source>
        <dbReference type="ARBA" id="ARBA00023098"/>
    </source>
</evidence>
<protein>
    <submittedName>
        <fullName evidence="7">Unannotated protein</fullName>
    </submittedName>
</protein>
<feature type="domain" description="Peptidase S33 tripeptidyl aminopeptidase-like C-terminal" evidence="4">
    <location>
        <begin position="244"/>
        <end position="297"/>
    </location>
</feature>
<organism evidence="7">
    <name type="scientific">freshwater metagenome</name>
    <dbReference type="NCBI Taxonomy" id="449393"/>
    <lineage>
        <taxon>unclassified sequences</taxon>
        <taxon>metagenomes</taxon>
        <taxon>ecological metagenomes</taxon>
    </lineage>
</organism>
<dbReference type="GO" id="GO:0003847">
    <property type="term" value="F:1-alkyl-2-acetylglycerophosphocholine esterase activity"/>
    <property type="evidence" value="ECO:0007669"/>
    <property type="project" value="TreeGrafter"/>
</dbReference>
<name>A0A6J7Q665_9ZZZZ</name>